<dbReference type="GO" id="GO:0008360">
    <property type="term" value="P:regulation of cell shape"/>
    <property type="evidence" value="ECO:0007669"/>
    <property type="project" value="UniProtKB-KW"/>
</dbReference>
<feature type="binding site" evidence="20">
    <location>
        <begin position="82"/>
        <end position="83"/>
    </location>
    <ligand>
        <name>UDP-N-acetyl-alpha-D-glucosamine</name>
        <dbReference type="ChEBI" id="CHEBI:57705"/>
    </ligand>
</feature>
<evidence type="ECO:0000256" key="13">
    <source>
        <dbReference type="ARBA" id="ARBA00022984"/>
    </source>
</evidence>
<dbReference type="NCBIfam" id="NF010939">
    <property type="entry name" value="PRK14359.1"/>
    <property type="match status" value="1"/>
</dbReference>
<dbReference type="UniPathway" id="UPA00973"/>
<dbReference type="Pfam" id="PF00483">
    <property type="entry name" value="NTP_transferase"/>
    <property type="match status" value="1"/>
</dbReference>
<evidence type="ECO:0000256" key="16">
    <source>
        <dbReference type="ARBA" id="ARBA00023316"/>
    </source>
</evidence>
<feature type="binding site" evidence="20">
    <location>
        <position position="310"/>
    </location>
    <ligand>
        <name>UDP-N-acetyl-alpha-D-glucosamine</name>
        <dbReference type="ChEBI" id="CHEBI:57705"/>
    </ligand>
</feature>
<comment type="pathway">
    <text evidence="2 20">Nucleotide-sugar biosynthesis; UDP-N-acetyl-alpha-D-glucosamine biosynthesis; N-acetyl-alpha-D-glucosamine 1-phosphate from alpha-D-glucosamine 6-phosphate (route II): step 2/2.</text>
</comment>
<feature type="binding site" evidence="20">
    <location>
        <position position="23"/>
    </location>
    <ligand>
        <name>UDP-N-acetyl-alpha-D-glucosamine</name>
        <dbReference type="ChEBI" id="CHEBI:57705"/>
    </ligand>
</feature>
<dbReference type="InterPro" id="IPR005835">
    <property type="entry name" value="NTP_transferase_dom"/>
</dbReference>
<dbReference type="Pfam" id="PF00132">
    <property type="entry name" value="Hexapep"/>
    <property type="match status" value="1"/>
</dbReference>
<feature type="region of interest" description="N-acetyltransferase" evidence="20">
    <location>
        <begin position="247"/>
        <end position="437"/>
    </location>
</feature>
<dbReference type="PANTHER" id="PTHR43584">
    <property type="entry name" value="NUCLEOTIDYL TRANSFERASE"/>
    <property type="match status" value="1"/>
</dbReference>
<dbReference type="Gene3D" id="2.160.10.10">
    <property type="entry name" value="Hexapeptide repeat proteins"/>
    <property type="match status" value="1"/>
</dbReference>
<dbReference type="EMBL" id="PKHU01000002">
    <property type="protein sequence ID" value="PKZ29723.1"/>
    <property type="molecule type" value="Genomic_DNA"/>
</dbReference>
<keyword evidence="7 20" id="KW-0808">Transferase</keyword>
<keyword evidence="12 20" id="KW-0133">Cell shape</keyword>
<evidence type="ECO:0000313" key="22">
    <source>
        <dbReference type="EMBL" id="PKZ29723.1"/>
    </source>
</evidence>
<feature type="binding site" evidence="20">
    <location>
        <position position="151"/>
    </location>
    <ligand>
        <name>UDP-N-acetyl-alpha-D-glucosamine</name>
        <dbReference type="ChEBI" id="CHEBI:57705"/>
    </ligand>
</feature>
<evidence type="ECO:0000256" key="20">
    <source>
        <dbReference type="HAMAP-Rule" id="MF_01631"/>
    </source>
</evidence>
<dbReference type="InterPro" id="IPR029044">
    <property type="entry name" value="Nucleotide-diphossugar_trans"/>
</dbReference>
<feature type="region of interest" description="Linker" evidence="20">
    <location>
        <begin position="226"/>
        <end position="246"/>
    </location>
</feature>
<dbReference type="GO" id="GO:0071555">
    <property type="term" value="P:cell wall organization"/>
    <property type="evidence" value="ECO:0007669"/>
    <property type="project" value="UniProtKB-KW"/>
</dbReference>
<feature type="binding site" evidence="20">
    <location>
        <position position="166"/>
    </location>
    <ligand>
        <name>UDP-N-acetyl-alpha-D-glucosamine</name>
        <dbReference type="ChEBI" id="CHEBI:57705"/>
    </ligand>
</feature>
<feature type="binding site" evidence="20">
    <location>
        <position position="341"/>
    </location>
    <ligand>
        <name>UDP-N-acetyl-alpha-D-glucosamine</name>
        <dbReference type="ChEBI" id="CHEBI:57705"/>
    </ligand>
</feature>
<reference evidence="22 23" key="1">
    <citation type="submission" date="2017-12" db="EMBL/GenBank/DDBJ databases">
        <title>Phylogenetic diversity of female urinary microbiome.</title>
        <authorList>
            <person name="Thomas-White K."/>
            <person name="Wolfe A.J."/>
        </authorList>
    </citation>
    <scope>NUCLEOTIDE SEQUENCE [LARGE SCALE GENOMIC DNA]</scope>
    <source>
        <strain evidence="22 23">UMB0112</strain>
    </source>
</reference>
<dbReference type="NCBIfam" id="TIGR01173">
    <property type="entry name" value="glmU"/>
    <property type="match status" value="1"/>
</dbReference>
<dbReference type="HAMAP" id="MF_01631">
    <property type="entry name" value="GlmU"/>
    <property type="match status" value="1"/>
</dbReference>
<dbReference type="CDD" id="cd02540">
    <property type="entry name" value="GT2_GlmU_N_bac"/>
    <property type="match status" value="1"/>
</dbReference>
<dbReference type="Gene3D" id="3.90.550.10">
    <property type="entry name" value="Spore Coat Polysaccharide Biosynthesis Protein SpsA, Chain A"/>
    <property type="match status" value="1"/>
</dbReference>
<dbReference type="GO" id="GO:0005737">
    <property type="term" value="C:cytoplasm"/>
    <property type="evidence" value="ECO:0007669"/>
    <property type="project" value="UniProtKB-SubCell"/>
</dbReference>
<name>A0A2I1NBE9_9BACT</name>
<comment type="similarity">
    <text evidence="5 20">In the N-terminal section; belongs to the N-acetylglucosamine-1-phosphate uridyltransferase family.</text>
</comment>
<comment type="pathway">
    <text evidence="3 20">Nucleotide-sugar biosynthesis; UDP-N-acetyl-alpha-D-glucosamine biosynthesis; UDP-N-acetyl-alpha-D-glucosamine from N-acetyl-alpha-D-glucosamine 1-phosphate: step 1/1.</text>
</comment>
<feature type="region of interest" description="Pyrophosphorylase" evidence="20">
    <location>
        <begin position="1"/>
        <end position="225"/>
    </location>
</feature>
<gene>
    <name evidence="20 22" type="primary">glmU</name>
    <name evidence="22" type="ORF">CYJ41_02195</name>
</gene>
<dbReference type="GO" id="GO:0016020">
    <property type="term" value="C:membrane"/>
    <property type="evidence" value="ECO:0007669"/>
    <property type="project" value="GOC"/>
</dbReference>
<keyword evidence="14 20" id="KW-0511">Multifunctional enzyme</keyword>
<dbReference type="GO" id="GO:0000902">
    <property type="term" value="P:cell morphogenesis"/>
    <property type="evidence" value="ECO:0007669"/>
    <property type="project" value="UniProtKB-UniRule"/>
</dbReference>
<organism evidence="22 23">
    <name type="scientific">Campylobacter ureolyticus</name>
    <dbReference type="NCBI Taxonomy" id="827"/>
    <lineage>
        <taxon>Bacteria</taxon>
        <taxon>Pseudomonadati</taxon>
        <taxon>Campylobacterota</taxon>
        <taxon>Epsilonproteobacteria</taxon>
        <taxon>Campylobacterales</taxon>
        <taxon>Campylobacteraceae</taxon>
        <taxon>Campylobacter</taxon>
    </lineage>
</organism>
<proteinExistence type="inferred from homology"/>
<evidence type="ECO:0000256" key="14">
    <source>
        <dbReference type="ARBA" id="ARBA00023268"/>
    </source>
</evidence>
<dbReference type="RefSeq" id="WP_101636725.1">
    <property type="nucleotide sequence ID" value="NZ_PKHU01000002.1"/>
</dbReference>
<dbReference type="GO" id="GO:0000287">
    <property type="term" value="F:magnesium ion binding"/>
    <property type="evidence" value="ECO:0007669"/>
    <property type="project" value="UniProtKB-UniRule"/>
</dbReference>
<feature type="binding site" evidence="20">
    <location>
        <position position="352"/>
    </location>
    <ligand>
        <name>UDP-N-acetyl-alpha-D-glucosamine</name>
        <dbReference type="ChEBI" id="CHEBI:57705"/>
    </ligand>
</feature>
<evidence type="ECO:0000256" key="8">
    <source>
        <dbReference type="ARBA" id="ARBA00022695"/>
    </source>
</evidence>
<comment type="subunit">
    <text evidence="20">Homotrimer.</text>
</comment>
<evidence type="ECO:0000256" key="2">
    <source>
        <dbReference type="ARBA" id="ARBA00005166"/>
    </source>
</evidence>
<sequence>MSEISVVILAAGFGTRMKSNKAKVLFELSGKPMICHILQKAYELSNDVSVILNYQFDEVKKVVLDSFPNTKIYKQNVENFPGTAGALKDVKLNSKKTIILCGDMPLIKLDDIKKLASFKSDAALSVFRAKNPKGYGRVITNSNNEILKIVEEKDANENEKGINLVNAGCYAFKSEVLAKILPLIKNNNAQNEYYLTDSIEITKSMNLTCQAIEVDEKNFMGINDKFALSIAEEIMQDNIKENLMKSGVKMRLPKTIYIDCQAKFQGECELQENVSIIGKCEIKDSIIKSGSVIESSKIYSSDIGPLAHIRPKCDIKNSHIGNFVELKNAKVNDIKAGHLSYLGDCEIDSGTNIGCGTITCNYDGKNKFKTIIGKNVFVGSDTQLVAPVNIADDVIIAAGSTVTKDAKSGDLVINRVKQTNKSGFYYKFFGEKNDIKR</sequence>
<comment type="subcellular location">
    <subcellularLocation>
        <location evidence="1 20">Cytoplasm</location>
    </subcellularLocation>
</comment>
<keyword evidence="11 20" id="KW-0460">Magnesium</keyword>
<evidence type="ECO:0000256" key="10">
    <source>
        <dbReference type="ARBA" id="ARBA00022737"/>
    </source>
</evidence>
<keyword evidence="15 20" id="KW-0012">Acyltransferase</keyword>
<accession>A0A2I1NBE9</accession>
<keyword evidence="9 20" id="KW-0479">Metal-binding</keyword>
<feature type="binding site" evidence="20">
    <location>
        <position position="415"/>
    </location>
    <ligand>
        <name>acetyl-CoA</name>
        <dbReference type="ChEBI" id="CHEBI:57288"/>
    </ligand>
</feature>
<evidence type="ECO:0000256" key="19">
    <source>
        <dbReference type="ARBA" id="ARBA00049628"/>
    </source>
</evidence>
<feature type="binding site" evidence="20">
    <location>
        <position position="223"/>
    </location>
    <ligand>
        <name>UDP-N-acetyl-alpha-D-glucosamine</name>
        <dbReference type="ChEBI" id="CHEBI:57705"/>
    </ligand>
</feature>
<evidence type="ECO:0000256" key="17">
    <source>
        <dbReference type="ARBA" id="ARBA00048247"/>
    </source>
</evidence>
<dbReference type="GO" id="GO:0003977">
    <property type="term" value="F:UDP-N-acetylglucosamine diphosphorylase activity"/>
    <property type="evidence" value="ECO:0007669"/>
    <property type="project" value="UniProtKB-UniRule"/>
</dbReference>
<evidence type="ECO:0000256" key="18">
    <source>
        <dbReference type="ARBA" id="ARBA00048493"/>
    </source>
</evidence>
<dbReference type="GO" id="GO:0009245">
    <property type="term" value="P:lipid A biosynthetic process"/>
    <property type="evidence" value="ECO:0007669"/>
    <property type="project" value="UniProtKB-UniRule"/>
</dbReference>
<evidence type="ECO:0000256" key="5">
    <source>
        <dbReference type="ARBA" id="ARBA00007947"/>
    </source>
</evidence>
<keyword evidence="8 20" id="KW-0548">Nucleotidyltransferase</keyword>
<feature type="binding site" evidence="20">
    <location>
        <position position="136"/>
    </location>
    <ligand>
        <name>UDP-N-acetyl-alpha-D-glucosamine</name>
        <dbReference type="ChEBI" id="CHEBI:57705"/>
    </ligand>
</feature>
<comment type="caution">
    <text evidence="20">Lacks conserved residue(s) required for the propagation of feature annotation.</text>
</comment>
<comment type="caution">
    <text evidence="22">The sequence shown here is derived from an EMBL/GenBank/DDBJ whole genome shotgun (WGS) entry which is preliminary data.</text>
</comment>
<feature type="binding site" evidence="20">
    <location>
        <begin position="9"/>
        <end position="12"/>
    </location>
    <ligand>
        <name>UDP-N-acetyl-alpha-D-glucosamine</name>
        <dbReference type="ChEBI" id="CHEBI:57705"/>
    </ligand>
</feature>
<feature type="binding site" evidence="20">
    <location>
        <begin position="361"/>
        <end position="362"/>
    </location>
    <ligand>
        <name>acetyl-CoA</name>
        <dbReference type="ChEBI" id="CHEBI:57288"/>
    </ligand>
</feature>
<evidence type="ECO:0000256" key="1">
    <source>
        <dbReference type="ARBA" id="ARBA00004496"/>
    </source>
</evidence>
<keyword evidence="10 20" id="KW-0677">Repeat</keyword>
<dbReference type="Proteomes" id="UP000234639">
    <property type="component" value="Unassembled WGS sequence"/>
</dbReference>
<evidence type="ECO:0000256" key="7">
    <source>
        <dbReference type="ARBA" id="ARBA00022679"/>
    </source>
</evidence>
<comment type="catalytic activity">
    <reaction evidence="17 20">
        <text>alpha-D-glucosamine 1-phosphate + acetyl-CoA = N-acetyl-alpha-D-glucosamine 1-phosphate + CoA + H(+)</text>
        <dbReference type="Rhea" id="RHEA:13725"/>
        <dbReference type="ChEBI" id="CHEBI:15378"/>
        <dbReference type="ChEBI" id="CHEBI:57287"/>
        <dbReference type="ChEBI" id="CHEBI:57288"/>
        <dbReference type="ChEBI" id="CHEBI:57776"/>
        <dbReference type="ChEBI" id="CHEBI:58516"/>
        <dbReference type="EC" id="2.3.1.157"/>
    </reaction>
</comment>
<keyword evidence="6 20" id="KW-0963">Cytoplasm</keyword>
<feature type="binding site" evidence="20">
    <location>
        <position position="380"/>
    </location>
    <ligand>
        <name>acetyl-CoA</name>
        <dbReference type="ChEBI" id="CHEBI:57288"/>
    </ligand>
</feature>
<dbReference type="InterPro" id="IPR011004">
    <property type="entry name" value="Trimer_LpxA-like_sf"/>
</dbReference>
<comment type="pathway">
    <text evidence="20">Bacterial outer membrane biogenesis; LPS lipid A biosynthesis.</text>
</comment>
<evidence type="ECO:0000256" key="9">
    <source>
        <dbReference type="ARBA" id="ARBA00022723"/>
    </source>
</evidence>
<dbReference type="SUPFAM" id="SSF51161">
    <property type="entry name" value="Trimeric LpxA-like enzymes"/>
    <property type="match status" value="1"/>
</dbReference>
<dbReference type="SUPFAM" id="SSF53448">
    <property type="entry name" value="Nucleotide-diphospho-sugar transferases"/>
    <property type="match status" value="1"/>
</dbReference>
<comment type="similarity">
    <text evidence="4 20">In the C-terminal section; belongs to the transferase hexapeptide repeat family.</text>
</comment>
<evidence type="ECO:0000256" key="11">
    <source>
        <dbReference type="ARBA" id="ARBA00022842"/>
    </source>
</evidence>
<evidence type="ECO:0000256" key="6">
    <source>
        <dbReference type="ARBA" id="ARBA00022490"/>
    </source>
</evidence>
<dbReference type="GO" id="GO:0006048">
    <property type="term" value="P:UDP-N-acetylglucosamine biosynthetic process"/>
    <property type="evidence" value="ECO:0007669"/>
    <property type="project" value="UniProtKB-UniPathway"/>
</dbReference>
<feature type="binding site" evidence="20">
    <location>
        <position position="327"/>
    </location>
    <ligand>
        <name>UDP-N-acetyl-alpha-D-glucosamine</name>
        <dbReference type="ChEBI" id="CHEBI:57705"/>
    </ligand>
</feature>
<comment type="catalytic activity">
    <reaction evidence="18 20">
        <text>N-acetyl-alpha-D-glucosamine 1-phosphate + UTP + H(+) = UDP-N-acetyl-alpha-D-glucosamine + diphosphate</text>
        <dbReference type="Rhea" id="RHEA:13509"/>
        <dbReference type="ChEBI" id="CHEBI:15378"/>
        <dbReference type="ChEBI" id="CHEBI:33019"/>
        <dbReference type="ChEBI" id="CHEBI:46398"/>
        <dbReference type="ChEBI" id="CHEBI:57705"/>
        <dbReference type="ChEBI" id="CHEBI:57776"/>
        <dbReference type="EC" id="2.7.7.23"/>
    </reaction>
</comment>
<dbReference type="GO" id="GO:0019134">
    <property type="term" value="F:glucosamine-1-phosphate N-acetyltransferase activity"/>
    <property type="evidence" value="ECO:0007669"/>
    <property type="project" value="UniProtKB-UniRule"/>
</dbReference>
<dbReference type="InterPro" id="IPR001451">
    <property type="entry name" value="Hexapep"/>
</dbReference>
<feature type="binding site" evidence="20">
    <location>
        <position position="223"/>
    </location>
    <ligand>
        <name>Mg(2+)</name>
        <dbReference type="ChEBI" id="CHEBI:18420"/>
    </ligand>
</feature>
<dbReference type="UniPathway" id="UPA00113">
    <property type="reaction ID" value="UER00532"/>
</dbReference>
<dbReference type="EC" id="2.3.1.157" evidence="20"/>
<dbReference type="PANTHER" id="PTHR43584:SF3">
    <property type="entry name" value="BIFUNCTIONAL PROTEIN GLMU"/>
    <property type="match status" value="1"/>
</dbReference>
<evidence type="ECO:0000313" key="23">
    <source>
        <dbReference type="Proteomes" id="UP000234639"/>
    </source>
</evidence>
<evidence type="ECO:0000256" key="4">
    <source>
        <dbReference type="ARBA" id="ARBA00007707"/>
    </source>
</evidence>
<comment type="function">
    <text evidence="19 20">Catalyzes the last two sequential reactions in the de novo biosynthetic pathway for UDP-N-acetylglucosamine (UDP-GlcNAc). The C-terminal domain catalyzes the transfer of acetyl group from acetyl coenzyme A to glucosamine-1-phosphate (GlcN-1-P) to produce N-acetylglucosamine-1-phosphate (GlcNAc-1-P), which is converted into UDP-GlcNAc by the transfer of uridine 5-monophosphate (from uridine 5-triphosphate), a reaction catalyzed by the N-terminal domain.</text>
</comment>
<feature type="binding site" evidence="20">
    <location>
        <position position="103"/>
    </location>
    <ligand>
        <name>Mg(2+)</name>
        <dbReference type="ChEBI" id="CHEBI:18420"/>
    </ligand>
</feature>
<evidence type="ECO:0000256" key="12">
    <source>
        <dbReference type="ARBA" id="ARBA00022960"/>
    </source>
</evidence>
<feature type="binding site" evidence="20">
    <location>
        <position position="398"/>
    </location>
    <ligand>
        <name>acetyl-CoA</name>
        <dbReference type="ChEBI" id="CHEBI:57288"/>
    </ligand>
</feature>
<keyword evidence="13 20" id="KW-0573">Peptidoglycan synthesis</keyword>
<dbReference type="InterPro" id="IPR050065">
    <property type="entry name" value="GlmU-like"/>
</dbReference>
<feature type="domain" description="Nucleotidyl transferase" evidence="21">
    <location>
        <begin position="6"/>
        <end position="200"/>
    </location>
</feature>
<dbReference type="InterPro" id="IPR005882">
    <property type="entry name" value="Bifunctional_GlmU"/>
</dbReference>
<evidence type="ECO:0000256" key="3">
    <source>
        <dbReference type="ARBA" id="ARBA00005208"/>
    </source>
</evidence>
<dbReference type="AlphaFoldDB" id="A0A2I1NBE9"/>
<feature type="active site" description="Proton acceptor" evidence="20">
    <location>
        <position position="338"/>
    </location>
</feature>
<keyword evidence="16 20" id="KW-0961">Cell wall biogenesis/degradation</keyword>
<dbReference type="GO" id="GO:0009252">
    <property type="term" value="P:peptidoglycan biosynthetic process"/>
    <property type="evidence" value="ECO:0007669"/>
    <property type="project" value="UniProtKB-UniRule"/>
</dbReference>
<comment type="cofactor">
    <cofactor evidence="20">
        <name>Mg(2+)</name>
        <dbReference type="ChEBI" id="CHEBI:18420"/>
    </cofactor>
    <text evidence="20">Binds 1 Mg(2+) ion per subunit.</text>
</comment>
<evidence type="ECO:0000256" key="15">
    <source>
        <dbReference type="ARBA" id="ARBA00023315"/>
    </source>
</evidence>
<protein>
    <recommendedName>
        <fullName evidence="20">Bifunctional protein GlmU</fullName>
    </recommendedName>
    <domain>
        <recommendedName>
            <fullName evidence="20">UDP-N-acetylglucosamine pyrophosphorylase</fullName>
            <ecNumber evidence="20">2.7.7.23</ecNumber>
        </recommendedName>
        <alternativeName>
            <fullName evidence="20">N-acetylglucosamine-1-phosphate uridyltransferase</fullName>
        </alternativeName>
    </domain>
    <domain>
        <recommendedName>
            <fullName evidence="20">Glucosamine-1-phosphate N-acetyltransferase</fullName>
            <ecNumber evidence="20">2.3.1.157</ecNumber>
        </recommendedName>
    </domain>
</protein>
<dbReference type="EC" id="2.7.7.23" evidence="20"/>
<evidence type="ECO:0000259" key="21">
    <source>
        <dbReference type="Pfam" id="PF00483"/>
    </source>
</evidence>